<gene>
    <name evidence="2" type="ORF">IU449_28295</name>
</gene>
<protein>
    <recommendedName>
        <fullName evidence="4">Secreted protein</fullName>
    </recommendedName>
</protein>
<proteinExistence type="predicted"/>
<feature type="chain" id="PRO_5045407902" description="Secreted protein" evidence="1">
    <location>
        <begin position="29"/>
        <end position="111"/>
    </location>
</feature>
<evidence type="ECO:0000256" key="1">
    <source>
        <dbReference type="SAM" id="SignalP"/>
    </source>
</evidence>
<evidence type="ECO:0000313" key="2">
    <source>
        <dbReference type="EMBL" id="MBF6358400.1"/>
    </source>
</evidence>
<reference evidence="2 3" key="1">
    <citation type="submission" date="2020-10" db="EMBL/GenBank/DDBJ databases">
        <title>Identification of Nocardia species via Next-generation sequencing and recognition of intraspecies genetic diversity.</title>
        <authorList>
            <person name="Li P."/>
            <person name="Li P."/>
            <person name="Lu B."/>
        </authorList>
    </citation>
    <scope>NUCLEOTIDE SEQUENCE [LARGE SCALE GENOMIC DNA]</scope>
    <source>
        <strain evidence="2 3">BJ06-0143</strain>
    </source>
</reference>
<organism evidence="2 3">
    <name type="scientific">Nocardia higoensis</name>
    <dbReference type="NCBI Taxonomy" id="228599"/>
    <lineage>
        <taxon>Bacteria</taxon>
        <taxon>Bacillati</taxon>
        <taxon>Actinomycetota</taxon>
        <taxon>Actinomycetes</taxon>
        <taxon>Mycobacteriales</taxon>
        <taxon>Nocardiaceae</taxon>
        <taxon>Nocardia</taxon>
    </lineage>
</organism>
<dbReference type="EMBL" id="JADLQN010000015">
    <property type="protein sequence ID" value="MBF6358400.1"/>
    <property type="molecule type" value="Genomic_DNA"/>
</dbReference>
<accession>A0ABS0DJQ0</accession>
<keyword evidence="3" id="KW-1185">Reference proteome</keyword>
<keyword evidence="1" id="KW-0732">Signal</keyword>
<dbReference type="PROSITE" id="PS51257">
    <property type="entry name" value="PROKAR_LIPOPROTEIN"/>
    <property type="match status" value="1"/>
</dbReference>
<evidence type="ECO:0000313" key="3">
    <source>
        <dbReference type="Proteomes" id="UP000707731"/>
    </source>
</evidence>
<dbReference type="Proteomes" id="UP000707731">
    <property type="component" value="Unassembled WGS sequence"/>
</dbReference>
<comment type="caution">
    <text evidence="2">The sequence shown here is derived from an EMBL/GenBank/DDBJ whole genome shotgun (WGS) entry which is preliminary data.</text>
</comment>
<feature type="signal peptide" evidence="1">
    <location>
        <begin position="1"/>
        <end position="28"/>
    </location>
</feature>
<sequence length="111" mass="10982">MISTGLRTAAVAAATAACAVLGAGAATAAPILTEDKVEEGSIALDSLPESEEWTCVLFGAGAQTMVRVDMARVGESRGGFAPGSTVTAGCVSMAPFGVTTVTGVTSLEDED</sequence>
<name>A0ABS0DJQ0_9NOCA</name>
<evidence type="ECO:0008006" key="4">
    <source>
        <dbReference type="Google" id="ProtNLM"/>
    </source>
</evidence>
<dbReference type="RefSeq" id="WP_195005235.1">
    <property type="nucleotide sequence ID" value="NZ_JADLQN010000015.1"/>
</dbReference>